<feature type="transmembrane region" description="Helical" evidence="7">
    <location>
        <begin position="115"/>
        <end position="135"/>
    </location>
</feature>
<keyword evidence="4 7" id="KW-0812">Transmembrane</keyword>
<feature type="transmembrane region" description="Helical" evidence="7">
    <location>
        <begin position="291"/>
        <end position="313"/>
    </location>
</feature>
<dbReference type="Proteomes" id="UP000290244">
    <property type="component" value="Chromosome"/>
</dbReference>
<feature type="transmembrane region" description="Helical" evidence="7">
    <location>
        <begin position="147"/>
        <end position="166"/>
    </location>
</feature>
<feature type="transmembrane region" description="Helical" evidence="7">
    <location>
        <begin position="172"/>
        <end position="191"/>
    </location>
</feature>
<dbReference type="RefSeq" id="WP_130602402.1">
    <property type="nucleotide sequence ID" value="NZ_CP034759.1"/>
</dbReference>
<evidence type="ECO:0000256" key="3">
    <source>
        <dbReference type="ARBA" id="ARBA00022475"/>
    </source>
</evidence>
<keyword evidence="3" id="KW-1003">Cell membrane</keyword>
<feature type="transmembrane region" description="Helical" evidence="7">
    <location>
        <begin position="442"/>
        <end position="463"/>
    </location>
</feature>
<evidence type="ECO:0000256" key="2">
    <source>
        <dbReference type="ARBA" id="ARBA00007430"/>
    </source>
</evidence>
<dbReference type="PANTHER" id="PTHR30250:SF10">
    <property type="entry name" value="LIPOPOLYSACCHARIDE BIOSYNTHESIS PROTEIN WZXC"/>
    <property type="match status" value="1"/>
</dbReference>
<evidence type="ECO:0000256" key="5">
    <source>
        <dbReference type="ARBA" id="ARBA00022989"/>
    </source>
</evidence>
<feature type="transmembrane region" description="Helical" evidence="7">
    <location>
        <begin position="319"/>
        <end position="338"/>
    </location>
</feature>
<keyword evidence="6 7" id="KW-0472">Membrane</keyword>
<organism evidence="8 9">
    <name type="scientific">Litorilituus sediminis</name>
    <dbReference type="NCBI Taxonomy" id="718192"/>
    <lineage>
        <taxon>Bacteria</taxon>
        <taxon>Pseudomonadati</taxon>
        <taxon>Pseudomonadota</taxon>
        <taxon>Gammaproteobacteria</taxon>
        <taxon>Alteromonadales</taxon>
        <taxon>Colwelliaceae</taxon>
        <taxon>Litorilituus</taxon>
    </lineage>
</organism>
<proteinExistence type="inferred from homology"/>
<accession>A0A4P6P4H1</accession>
<evidence type="ECO:0000313" key="8">
    <source>
        <dbReference type="EMBL" id="QBG36343.1"/>
    </source>
</evidence>
<dbReference type="Pfam" id="PF13440">
    <property type="entry name" value="Polysacc_synt_3"/>
    <property type="match status" value="1"/>
</dbReference>
<dbReference type="KEGG" id="lsd:EMK97_11770"/>
<evidence type="ECO:0000256" key="1">
    <source>
        <dbReference type="ARBA" id="ARBA00004651"/>
    </source>
</evidence>
<dbReference type="OrthoDB" id="8538786at2"/>
<dbReference type="InterPro" id="IPR050833">
    <property type="entry name" value="Poly_Biosynth_Transport"/>
</dbReference>
<evidence type="ECO:0000256" key="4">
    <source>
        <dbReference type="ARBA" id="ARBA00022692"/>
    </source>
</evidence>
<name>A0A4P6P4H1_9GAMM</name>
<evidence type="ECO:0000256" key="6">
    <source>
        <dbReference type="ARBA" id="ARBA00023136"/>
    </source>
</evidence>
<comment type="similarity">
    <text evidence="2">Belongs to the polysaccharide synthase family.</text>
</comment>
<dbReference type="AlphaFoldDB" id="A0A4P6P4H1"/>
<dbReference type="PANTHER" id="PTHR30250">
    <property type="entry name" value="PST FAMILY PREDICTED COLANIC ACID TRANSPORTER"/>
    <property type="match status" value="1"/>
</dbReference>
<evidence type="ECO:0000256" key="7">
    <source>
        <dbReference type="SAM" id="Phobius"/>
    </source>
</evidence>
<feature type="transmembrane region" description="Helical" evidence="7">
    <location>
        <begin position="382"/>
        <end position="399"/>
    </location>
</feature>
<gene>
    <name evidence="8" type="ORF">EMK97_11770</name>
</gene>
<dbReference type="EMBL" id="CP034759">
    <property type="protein sequence ID" value="QBG36343.1"/>
    <property type="molecule type" value="Genomic_DNA"/>
</dbReference>
<feature type="transmembrane region" description="Helical" evidence="7">
    <location>
        <begin position="44"/>
        <end position="68"/>
    </location>
</feature>
<feature type="transmembrane region" description="Helical" evidence="7">
    <location>
        <begin position="359"/>
        <end position="376"/>
    </location>
</feature>
<protein>
    <submittedName>
        <fullName evidence="8">Lipopolysaccharide biosynthesis protein</fullName>
    </submittedName>
</protein>
<dbReference type="GO" id="GO:0005886">
    <property type="term" value="C:plasma membrane"/>
    <property type="evidence" value="ECO:0007669"/>
    <property type="project" value="UniProtKB-SubCell"/>
</dbReference>
<evidence type="ECO:0000313" key="9">
    <source>
        <dbReference type="Proteomes" id="UP000290244"/>
    </source>
</evidence>
<comment type="subcellular location">
    <subcellularLocation>
        <location evidence="1">Cell membrane</location>
        <topology evidence="1">Multi-pass membrane protein</topology>
    </subcellularLocation>
</comment>
<feature type="transmembrane region" description="Helical" evidence="7">
    <location>
        <begin position="411"/>
        <end position="436"/>
    </location>
</feature>
<dbReference type="CDD" id="cd13127">
    <property type="entry name" value="MATE_tuaB_like"/>
    <property type="match status" value="1"/>
</dbReference>
<keyword evidence="5 7" id="KW-1133">Transmembrane helix</keyword>
<reference evidence="8 9" key="1">
    <citation type="submission" date="2018-12" db="EMBL/GenBank/DDBJ databases">
        <title>Complete genome of Litorilituus sediminis.</title>
        <authorList>
            <person name="Liu A."/>
            <person name="Rong J."/>
        </authorList>
    </citation>
    <scope>NUCLEOTIDE SEQUENCE [LARGE SCALE GENOMIC DNA]</scope>
    <source>
        <strain evidence="8 9">JCM 17549</strain>
    </source>
</reference>
<keyword evidence="9" id="KW-1185">Reference proteome</keyword>
<feature type="transmembrane region" description="Helical" evidence="7">
    <location>
        <begin position="20"/>
        <end position="38"/>
    </location>
</feature>
<sequence length="477" mass="52809">MSDVKGQVVSGVKWSLFGKLVSQLFSWVVTFIVIRILTPNDYGIIELSTALITLGIALGVSGFSDVIVQKKQHDTKLCAQVFTLAIGFNGALFLLIFSSAGAVANWYDSPQLADVIRLLSLNILLLSFSVVPAGILKREMNFKRLSLIQMVQAFVNSLTTLTLALLGFEYWAIAFGSLIAMVTSVILLNIYSASHLRLTTDFSEFRSHFNFGMFTIINRLLHFIFLKADSFIIGKVLGTKSLGYYSVGSQLANLPLEKVAQTLNEVSFVGYAKVKEDRAATAYYYLQSSKIIALMAFSIFWGMASIAEPLISVLLGDKWLNAGIIFQLLALVMPFRIYQLATHSAIAGIGHPKFNTRNLMVLCVVIPSSVYIGLQWDLVGAALGWSLGYLLFFVWMIRRSLKFLSVQPIDFIRSILVPLCAGSLMLLVNFLLYQYLGEENNFTTLLCLIFAGAVSFISVVLVFDKSSVVKLKSLLHK</sequence>
<feature type="transmembrane region" description="Helical" evidence="7">
    <location>
        <begin position="80"/>
        <end position="103"/>
    </location>
</feature>